<dbReference type="EMBL" id="MVBN01000006">
    <property type="protein sequence ID" value="OOK71379.1"/>
    <property type="molecule type" value="Genomic_DNA"/>
</dbReference>
<sequence>MRAASITSTLGNPVVQRARSDRALPVVEADFVAGPSDHWIVNDSLDSRWISRTYFSA</sequence>
<dbReference type="Proteomes" id="UP000188532">
    <property type="component" value="Unassembled WGS sequence"/>
</dbReference>
<evidence type="ECO:0000313" key="3">
    <source>
        <dbReference type="Proteomes" id="UP000188532"/>
    </source>
</evidence>
<proteinExistence type="predicted"/>
<comment type="caution">
    <text evidence="1">The sequence shown here is derived from an EMBL/GenBank/DDBJ whole genome shotgun (WGS) entry which is preliminary data.</text>
</comment>
<gene>
    <name evidence="1" type="ORF">BZL29_5651</name>
    <name evidence="2" type="ORF">BZL30_4124</name>
</gene>
<reference evidence="3 4" key="1">
    <citation type="submission" date="2017-02" db="EMBL/GenBank/DDBJ databases">
        <title>Complete genome sequences of Mycobacterium kansasii strains isolated from rhesus macaques.</title>
        <authorList>
            <person name="Panda A."/>
            <person name="Nagaraj S."/>
            <person name="Zhao X."/>
            <person name="Tettelin H."/>
            <person name="Detolla L.J."/>
        </authorList>
    </citation>
    <scope>NUCLEOTIDE SEQUENCE [LARGE SCALE GENOMIC DNA]</scope>
    <source>
        <strain evidence="1 3">11-3469</strain>
        <strain evidence="2 4">11-3813</strain>
    </source>
</reference>
<evidence type="ECO:0000313" key="4">
    <source>
        <dbReference type="Proteomes" id="UP000189229"/>
    </source>
</evidence>
<dbReference type="EMBL" id="MVBM01000003">
    <property type="protein sequence ID" value="OOK75453.1"/>
    <property type="molecule type" value="Genomic_DNA"/>
</dbReference>
<dbReference type="AlphaFoldDB" id="A0A1V3WWP0"/>
<evidence type="ECO:0000313" key="2">
    <source>
        <dbReference type="EMBL" id="OOK75453.1"/>
    </source>
</evidence>
<dbReference type="Proteomes" id="UP000189229">
    <property type="component" value="Unassembled WGS sequence"/>
</dbReference>
<evidence type="ECO:0000313" key="1">
    <source>
        <dbReference type="EMBL" id="OOK71379.1"/>
    </source>
</evidence>
<organism evidence="1 3">
    <name type="scientific">Mycobacterium kansasii</name>
    <dbReference type="NCBI Taxonomy" id="1768"/>
    <lineage>
        <taxon>Bacteria</taxon>
        <taxon>Bacillati</taxon>
        <taxon>Actinomycetota</taxon>
        <taxon>Actinomycetes</taxon>
        <taxon>Mycobacteriales</taxon>
        <taxon>Mycobacteriaceae</taxon>
        <taxon>Mycobacterium</taxon>
    </lineage>
</organism>
<protein>
    <submittedName>
        <fullName evidence="1">Uncharacterized protein</fullName>
    </submittedName>
</protein>
<accession>A0A1V3WWP0</accession>
<name>A0A1V3WWP0_MYCKA</name>